<comment type="catalytic activity">
    <reaction evidence="14 16">
        <text>an organic molecule + reduced [NADPH--hemoprotein reductase] + O2 = an alcohol + oxidized [NADPH--hemoprotein reductase] + H2O + H(+)</text>
        <dbReference type="Rhea" id="RHEA:17149"/>
        <dbReference type="Rhea" id="RHEA-COMP:11964"/>
        <dbReference type="Rhea" id="RHEA-COMP:11965"/>
        <dbReference type="ChEBI" id="CHEBI:15377"/>
        <dbReference type="ChEBI" id="CHEBI:15378"/>
        <dbReference type="ChEBI" id="CHEBI:15379"/>
        <dbReference type="ChEBI" id="CHEBI:30879"/>
        <dbReference type="ChEBI" id="CHEBI:57618"/>
        <dbReference type="ChEBI" id="CHEBI:58210"/>
        <dbReference type="ChEBI" id="CHEBI:142491"/>
        <dbReference type="EC" id="1.14.14.1"/>
    </reaction>
</comment>
<evidence type="ECO:0000256" key="2">
    <source>
        <dbReference type="ARBA" id="ARBA00010018"/>
    </source>
</evidence>
<dbReference type="CDD" id="cd11068">
    <property type="entry name" value="CYP120A1"/>
    <property type="match status" value="1"/>
</dbReference>
<accession>A0AA40AAT0</accession>
<dbReference type="InterPro" id="IPR017972">
    <property type="entry name" value="Cyt_P450_CS"/>
</dbReference>
<comment type="catalytic activity">
    <reaction evidence="15 16">
        <text>2 oxidized [cytochrome P450] + NADPH = 2 reduced [cytochrome P450] + NADP(+) + H(+)</text>
        <dbReference type="Rhea" id="RHEA:24040"/>
        <dbReference type="Rhea" id="RHEA-COMP:14627"/>
        <dbReference type="Rhea" id="RHEA-COMP:14628"/>
        <dbReference type="ChEBI" id="CHEBI:15378"/>
        <dbReference type="ChEBI" id="CHEBI:55376"/>
        <dbReference type="ChEBI" id="CHEBI:57783"/>
        <dbReference type="ChEBI" id="CHEBI:58349"/>
        <dbReference type="ChEBI" id="CHEBI:60344"/>
        <dbReference type="EC" id="1.6.2.4"/>
    </reaction>
</comment>
<dbReference type="InterPro" id="IPR029039">
    <property type="entry name" value="Flavoprotein-like_sf"/>
</dbReference>
<dbReference type="EC" id="1.6.2.4" evidence="16"/>
<keyword evidence="4 16" id="KW-0349">Heme</keyword>
<comment type="caution">
    <text evidence="20">The sequence shown here is derived from an EMBL/GenBank/DDBJ whole genome shotgun (WGS) entry which is preliminary data.</text>
</comment>
<evidence type="ECO:0000256" key="5">
    <source>
        <dbReference type="ARBA" id="ARBA00022630"/>
    </source>
</evidence>
<dbReference type="GO" id="GO:0005506">
    <property type="term" value="F:iron ion binding"/>
    <property type="evidence" value="ECO:0007669"/>
    <property type="project" value="UniProtKB-UniRule"/>
</dbReference>
<keyword evidence="11 16" id="KW-0560">Oxidoreductase</keyword>
<dbReference type="EC" id="1.14.14.1" evidence="16"/>
<evidence type="ECO:0000256" key="14">
    <source>
        <dbReference type="ARBA" id="ARBA00047827"/>
    </source>
</evidence>
<dbReference type="SUPFAM" id="SSF52343">
    <property type="entry name" value="Ferredoxin reductase-like, C-terminal NADP-linked domain"/>
    <property type="match status" value="1"/>
</dbReference>
<dbReference type="InterPro" id="IPR003097">
    <property type="entry name" value="CysJ-like_FAD-binding"/>
</dbReference>
<dbReference type="SUPFAM" id="SSF63380">
    <property type="entry name" value="Riboflavin synthase domain-like"/>
    <property type="match status" value="1"/>
</dbReference>
<dbReference type="Gene3D" id="3.40.50.80">
    <property type="entry name" value="Nucleotide-binding domain of ferredoxin-NADP reductase (FNR) module"/>
    <property type="match status" value="1"/>
</dbReference>
<dbReference type="Pfam" id="PF00175">
    <property type="entry name" value="NAD_binding_1"/>
    <property type="match status" value="1"/>
</dbReference>
<dbReference type="Gene3D" id="1.20.990.10">
    <property type="entry name" value="NADPH-cytochrome p450 Reductase, Chain A, domain 3"/>
    <property type="match status" value="1"/>
</dbReference>
<dbReference type="InterPro" id="IPR036396">
    <property type="entry name" value="Cyt_P450_sf"/>
</dbReference>
<dbReference type="GO" id="GO:0005829">
    <property type="term" value="C:cytosol"/>
    <property type="evidence" value="ECO:0007669"/>
    <property type="project" value="TreeGrafter"/>
</dbReference>
<dbReference type="Pfam" id="PF00258">
    <property type="entry name" value="Flavodoxin_1"/>
    <property type="match status" value="1"/>
</dbReference>
<keyword evidence="13 16" id="KW-0503">Monooxygenase</keyword>
<evidence type="ECO:0000256" key="16">
    <source>
        <dbReference type="PIRNR" id="PIRNR000209"/>
    </source>
</evidence>
<keyword evidence="10 16" id="KW-0249">Electron transport</keyword>
<feature type="domain" description="Flavodoxin-like" evidence="18">
    <location>
        <begin position="500"/>
        <end position="644"/>
    </location>
</feature>
<dbReference type="GO" id="GO:0070330">
    <property type="term" value="F:aromatase activity"/>
    <property type="evidence" value="ECO:0007669"/>
    <property type="project" value="UniProtKB-UniRule"/>
</dbReference>
<dbReference type="InterPro" id="IPR023173">
    <property type="entry name" value="NADPH_Cyt_P450_Rdtase_alpha"/>
</dbReference>
<evidence type="ECO:0000259" key="19">
    <source>
        <dbReference type="PROSITE" id="PS51384"/>
    </source>
</evidence>
<dbReference type="Pfam" id="PF00067">
    <property type="entry name" value="p450"/>
    <property type="match status" value="1"/>
</dbReference>
<dbReference type="EMBL" id="JAUKTV010000016">
    <property type="protein sequence ID" value="KAK0712315.1"/>
    <property type="molecule type" value="Genomic_DNA"/>
</dbReference>
<dbReference type="FunFam" id="2.40.30.10:FF:000198">
    <property type="entry name" value="Bifunctional cytochrome P450/NADPH--P450 reductase"/>
    <property type="match status" value="1"/>
</dbReference>
<dbReference type="GO" id="GO:0003958">
    <property type="term" value="F:NADPH-hemoprotein reductase activity"/>
    <property type="evidence" value="ECO:0007669"/>
    <property type="project" value="UniProtKB-UniRule"/>
</dbReference>
<feature type="domain" description="FAD-binding FR-type" evidence="19">
    <location>
        <begin position="678"/>
        <end position="913"/>
    </location>
</feature>
<evidence type="ECO:0000256" key="13">
    <source>
        <dbReference type="ARBA" id="ARBA00023033"/>
    </source>
</evidence>
<keyword evidence="21" id="KW-1185">Reference proteome</keyword>
<dbReference type="InterPro" id="IPR039261">
    <property type="entry name" value="FNR_nucleotide-bd"/>
</dbReference>
<evidence type="ECO:0000256" key="8">
    <source>
        <dbReference type="ARBA" id="ARBA00022827"/>
    </source>
</evidence>
<comment type="similarity">
    <text evidence="2 16">In the N-terminal section; belongs to the cytochrome P450 family.</text>
</comment>
<dbReference type="InterPro" id="IPR017927">
    <property type="entry name" value="FAD-bd_FR_type"/>
</dbReference>
<dbReference type="GO" id="GO:0010181">
    <property type="term" value="F:FMN binding"/>
    <property type="evidence" value="ECO:0007669"/>
    <property type="project" value="UniProtKB-UniRule"/>
</dbReference>
<evidence type="ECO:0000256" key="15">
    <source>
        <dbReference type="ARBA" id="ARBA00049342"/>
    </source>
</evidence>
<dbReference type="Gene3D" id="2.40.30.10">
    <property type="entry name" value="Translation factors"/>
    <property type="match status" value="1"/>
</dbReference>
<dbReference type="GO" id="GO:0050660">
    <property type="term" value="F:flavin adenine dinucleotide binding"/>
    <property type="evidence" value="ECO:0007669"/>
    <property type="project" value="TreeGrafter"/>
</dbReference>
<keyword evidence="12 16" id="KW-0408">Iron</keyword>
<keyword evidence="7 16" id="KW-0479">Metal-binding</keyword>
<evidence type="ECO:0000256" key="17">
    <source>
        <dbReference type="PIRSR" id="PIRSR000209-1"/>
    </source>
</evidence>
<evidence type="ECO:0000256" key="9">
    <source>
        <dbReference type="ARBA" id="ARBA00022857"/>
    </source>
</evidence>
<reference evidence="20" key="1">
    <citation type="submission" date="2023-06" db="EMBL/GenBank/DDBJ databases">
        <title>Genome-scale phylogeny and comparative genomics of the fungal order Sordariales.</title>
        <authorList>
            <consortium name="Lawrence Berkeley National Laboratory"/>
            <person name="Hensen N."/>
            <person name="Bonometti L."/>
            <person name="Westerberg I."/>
            <person name="Brannstrom I.O."/>
            <person name="Guillou S."/>
            <person name="Cros-Aarteil S."/>
            <person name="Calhoun S."/>
            <person name="Haridas S."/>
            <person name="Kuo A."/>
            <person name="Mondo S."/>
            <person name="Pangilinan J."/>
            <person name="Riley R."/>
            <person name="Labutti K."/>
            <person name="Andreopoulos B."/>
            <person name="Lipzen A."/>
            <person name="Chen C."/>
            <person name="Yanf M."/>
            <person name="Daum C."/>
            <person name="Ng V."/>
            <person name="Clum A."/>
            <person name="Steindorff A."/>
            <person name="Ohm R."/>
            <person name="Martin F."/>
            <person name="Silar P."/>
            <person name="Natvig D."/>
            <person name="Lalanne C."/>
            <person name="Gautier V."/>
            <person name="Ament-Velasquez S.L."/>
            <person name="Kruys A."/>
            <person name="Hutchinson M.I."/>
            <person name="Powell A.J."/>
            <person name="Barry K."/>
            <person name="Miller A.N."/>
            <person name="Grigoriev I.V."/>
            <person name="Debuchy R."/>
            <person name="Gladieux P."/>
            <person name="Thoren M.H."/>
            <person name="Johannesson H."/>
        </authorList>
    </citation>
    <scope>NUCLEOTIDE SEQUENCE</scope>
    <source>
        <strain evidence="20">CBS 540.89</strain>
    </source>
</reference>
<dbReference type="Proteomes" id="UP001172159">
    <property type="component" value="Unassembled WGS sequence"/>
</dbReference>
<dbReference type="PANTHER" id="PTHR19384:SF127">
    <property type="entry name" value="BIFUNCTIONAL CYTOCHROME P450_NADPH--P450 REDUCTASE"/>
    <property type="match status" value="1"/>
</dbReference>
<dbReference type="Gene3D" id="1.10.630.10">
    <property type="entry name" value="Cytochrome P450"/>
    <property type="match status" value="1"/>
</dbReference>
<dbReference type="PIRSF" id="PIRSF000209">
    <property type="entry name" value="Bifunctional_P450_P450R"/>
    <property type="match status" value="1"/>
</dbReference>
<dbReference type="PROSITE" id="PS50902">
    <property type="entry name" value="FLAVODOXIN_LIKE"/>
    <property type="match status" value="1"/>
</dbReference>
<dbReference type="InterPro" id="IPR001128">
    <property type="entry name" value="Cyt_P450"/>
</dbReference>
<evidence type="ECO:0000256" key="12">
    <source>
        <dbReference type="ARBA" id="ARBA00023004"/>
    </source>
</evidence>
<dbReference type="PROSITE" id="PS00086">
    <property type="entry name" value="CYTOCHROME_P450"/>
    <property type="match status" value="1"/>
</dbReference>
<keyword evidence="9 16" id="KW-0521">NADP</keyword>
<protein>
    <recommendedName>
        <fullName evidence="16">Bifunctional cytochrome P450/NADPH--P450 reductase</fullName>
    </recommendedName>
    <domain>
        <recommendedName>
            <fullName evidence="16">Cytochrome P450</fullName>
            <ecNumber evidence="16">1.14.14.1</ecNumber>
        </recommendedName>
    </domain>
    <domain>
        <recommendedName>
            <fullName evidence="16">NADPH--cytochrome P450 reductase</fullName>
            <ecNumber evidence="16">1.6.2.4</ecNumber>
        </recommendedName>
    </domain>
</protein>
<keyword evidence="5 16" id="KW-0285">Flavoprotein</keyword>
<organism evidence="20 21">
    <name type="scientific">Apiosordaria backusii</name>
    <dbReference type="NCBI Taxonomy" id="314023"/>
    <lineage>
        <taxon>Eukaryota</taxon>
        <taxon>Fungi</taxon>
        <taxon>Dikarya</taxon>
        <taxon>Ascomycota</taxon>
        <taxon>Pezizomycotina</taxon>
        <taxon>Sordariomycetes</taxon>
        <taxon>Sordariomycetidae</taxon>
        <taxon>Sordariales</taxon>
        <taxon>Lasiosphaeriaceae</taxon>
        <taxon>Apiosordaria</taxon>
    </lineage>
</organism>
<dbReference type="InterPro" id="IPR017938">
    <property type="entry name" value="Riboflavin_synthase-like_b-brl"/>
</dbReference>
<gene>
    <name evidence="20" type="ORF">B0T21DRAFT_297677</name>
</gene>
<dbReference type="Gene3D" id="3.40.50.360">
    <property type="match status" value="1"/>
</dbReference>
<evidence type="ECO:0000256" key="3">
    <source>
        <dbReference type="ARBA" id="ARBA00022448"/>
    </source>
</evidence>
<dbReference type="Pfam" id="PF00667">
    <property type="entry name" value="FAD_binding_1"/>
    <property type="match status" value="1"/>
</dbReference>
<evidence type="ECO:0000259" key="18">
    <source>
        <dbReference type="PROSITE" id="PS50902"/>
    </source>
</evidence>
<comment type="cofactor">
    <cofactor evidence="1 16 17">
        <name>heme</name>
        <dbReference type="ChEBI" id="CHEBI:30413"/>
    </cofactor>
</comment>
<comment type="cofactor">
    <cofactor evidence="16">
        <name>FAD</name>
        <dbReference type="ChEBI" id="CHEBI:57692"/>
    </cofactor>
    <cofactor evidence="16">
        <name>FMN</name>
        <dbReference type="ChEBI" id="CHEBI:58210"/>
    </cofactor>
</comment>
<dbReference type="InterPro" id="IPR002401">
    <property type="entry name" value="Cyt_P450_E_grp-I"/>
</dbReference>
<dbReference type="CDD" id="cd06206">
    <property type="entry name" value="bifunctional_CYPOR"/>
    <property type="match status" value="1"/>
</dbReference>
<dbReference type="FunFam" id="1.10.630.10:FF:000040">
    <property type="entry name" value="Bifunctional cytochrome P450/NADPH--P450 reductase"/>
    <property type="match status" value="1"/>
</dbReference>
<dbReference type="InterPro" id="IPR023206">
    <property type="entry name" value="Bifunctional_P450_P450_red"/>
</dbReference>
<dbReference type="SUPFAM" id="SSF52218">
    <property type="entry name" value="Flavoproteins"/>
    <property type="match status" value="1"/>
</dbReference>
<keyword evidence="6 16" id="KW-0288">FMN</keyword>
<dbReference type="InterPro" id="IPR001433">
    <property type="entry name" value="OxRdtase_FAD/NAD-bd"/>
</dbReference>
<evidence type="ECO:0000313" key="20">
    <source>
        <dbReference type="EMBL" id="KAK0712315.1"/>
    </source>
</evidence>
<evidence type="ECO:0000256" key="11">
    <source>
        <dbReference type="ARBA" id="ARBA00023002"/>
    </source>
</evidence>
<evidence type="ECO:0000256" key="7">
    <source>
        <dbReference type="ARBA" id="ARBA00022723"/>
    </source>
</evidence>
<evidence type="ECO:0000256" key="1">
    <source>
        <dbReference type="ARBA" id="ARBA00001971"/>
    </source>
</evidence>
<name>A0AA40AAT0_9PEZI</name>
<dbReference type="PRINTS" id="PR00463">
    <property type="entry name" value="EP450I"/>
</dbReference>
<keyword evidence="3 16" id="KW-0813">Transport</keyword>
<dbReference type="InterPro" id="IPR008254">
    <property type="entry name" value="Flavodoxin/NO_synth"/>
</dbReference>
<dbReference type="GO" id="GO:0020037">
    <property type="term" value="F:heme binding"/>
    <property type="evidence" value="ECO:0007669"/>
    <property type="project" value="UniProtKB-UniRule"/>
</dbReference>
<dbReference type="PRINTS" id="PR00385">
    <property type="entry name" value="P450"/>
</dbReference>
<keyword evidence="8 16" id="KW-0274">FAD</keyword>
<evidence type="ECO:0000256" key="6">
    <source>
        <dbReference type="ARBA" id="ARBA00022643"/>
    </source>
</evidence>
<evidence type="ECO:0000256" key="4">
    <source>
        <dbReference type="ARBA" id="ARBA00022617"/>
    </source>
</evidence>
<evidence type="ECO:0000313" key="21">
    <source>
        <dbReference type="Proteomes" id="UP001172159"/>
    </source>
</evidence>
<dbReference type="PROSITE" id="PS51384">
    <property type="entry name" value="FAD_FR"/>
    <property type="match status" value="1"/>
</dbReference>
<dbReference type="SUPFAM" id="SSF48264">
    <property type="entry name" value="Cytochrome P450"/>
    <property type="match status" value="1"/>
</dbReference>
<dbReference type="AlphaFoldDB" id="A0AA40AAT0"/>
<dbReference type="PANTHER" id="PTHR19384">
    <property type="entry name" value="NITRIC OXIDE SYNTHASE-RELATED"/>
    <property type="match status" value="1"/>
</dbReference>
<sequence length="1065" mass="117873">MALGGVPLPGPRAYPIVGNVLQLDSSGTGNSLERFVDQYGEIYRLVVPWGEPAIISSAALVHEVSDETRFKKPIIADLEQIRNGVPAGMFTARTEEPLWGIAHRVLTPAFGPVPIQDMFPEMHELAAQLAMKWARHGPEQSIAVTEDFTRLALDTIALCSMDFRFNSYYHDELHPFITAMSNFLTESGKRALKGNFLSSLFFWSRNRYFADIKTLRTTAQAVLDARRANPTGRSDLLSAMLEGVDRKTGKKLDDGAIIDNLITFLVAGHETTSGMLSYAFVMLLKNPETLRKAQQEVDEVIGRGPITVEHMKKLPYVTAVLRETLRLCPVIPSYAVQSLEDTVIGGKWAISKGQVVLLFLTRSHRDKAVYGETANDFIPERMLEENFERLSKEHPGFWKPFGHGQRGCIGRAFAWQEAMVIMAMLLQNFDFEMTDPTYELKIKETLTTKPDGFEMKAKLRHGLTPTELEKQLNGVVLEKSANTRNMNAKATEKGMQLKPLNIYYGSNTGTCEALAQRLAMDAPSHGYAATIIDALDAAANKLPKDGTTPVVFITASYEGEPPDNATDFVSWVKTLPDTSSLKETSYAVFGCGHHDWANTFHKVPRLVHDTLEKKGATAICDLGLTDVAQGEMFTDFEQWEDDVFWPAIRAKYGSVASEDKSQTLDVQFSTPRASTLRQDVEEAVVLEERALTKEGGVLKKHLEVQLPEGMTYRAGDYLAVLPVNPKESVNRVMRRFGLAWDSHITVAGGVDNKKTALPTGVPVPVHEVLGSYVELLQPVTKRGIQTLSNFTSSAADKETLSALATNPELYTSTIITPRLSLLDILDQYPSISLPFGNFLSLLPPMRVRQYSISSSPLISPSKATLTYTLLSGPSLANPVNLFSGVATSYLSALKTGDRLLVSVRQSHSSFHLPSDTETPVVMIAAGAGIAPFRGFIQERAALRSQGKSLGKAVLFFGCRHPDWDNLYHDELAEWEKNGVVEVVRAYSRHENKGEYVGDSILKHKDEVKELWDERARVYVCGSRAVGDGVKSVVGRVVLGDEASEEEIAKWFEGVRNVRYAVDVFD</sequence>
<proteinExistence type="inferred from homology"/>
<feature type="binding site" description="axial binding residue" evidence="17">
    <location>
        <position position="408"/>
    </location>
    <ligand>
        <name>heme</name>
        <dbReference type="ChEBI" id="CHEBI:30413"/>
    </ligand>
    <ligandPart>
        <name>Fe</name>
        <dbReference type="ChEBI" id="CHEBI:18248"/>
    </ligandPart>
</feature>
<evidence type="ECO:0000256" key="10">
    <source>
        <dbReference type="ARBA" id="ARBA00022982"/>
    </source>
</evidence>